<dbReference type="SUPFAM" id="SSF54001">
    <property type="entry name" value="Cysteine proteinases"/>
    <property type="match status" value="1"/>
</dbReference>
<protein>
    <submittedName>
        <fullName evidence="2">Transglutaminase family protein</fullName>
    </submittedName>
</protein>
<accession>A0A2W5VLX3</accession>
<dbReference type="InterPro" id="IPR038765">
    <property type="entry name" value="Papain-like_cys_pep_sf"/>
</dbReference>
<feature type="domain" description="Transglutaminase-like" evidence="1">
    <location>
        <begin position="173"/>
        <end position="239"/>
    </location>
</feature>
<dbReference type="Pfam" id="PF08379">
    <property type="entry name" value="Bact_transglu_N"/>
    <property type="match status" value="1"/>
</dbReference>
<dbReference type="SMART" id="SM00460">
    <property type="entry name" value="TGc"/>
    <property type="match status" value="1"/>
</dbReference>
<gene>
    <name evidence="2" type="ORF">DI526_04120</name>
</gene>
<dbReference type="RefSeq" id="WP_304274385.1">
    <property type="nucleotide sequence ID" value="NZ_QFQZ01000007.1"/>
</dbReference>
<proteinExistence type="predicted"/>
<evidence type="ECO:0000313" key="3">
    <source>
        <dbReference type="Proteomes" id="UP000249393"/>
    </source>
</evidence>
<evidence type="ECO:0000313" key="2">
    <source>
        <dbReference type="EMBL" id="PZR36365.1"/>
    </source>
</evidence>
<dbReference type="EMBL" id="QFQZ01000007">
    <property type="protein sequence ID" value="PZR36365.1"/>
    <property type="molecule type" value="Genomic_DNA"/>
</dbReference>
<dbReference type="AlphaFoldDB" id="A0A2W5VLX3"/>
<dbReference type="InterPro" id="IPR013589">
    <property type="entry name" value="Bac_transglu_N"/>
</dbReference>
<evidence type="ECO:0000259" key="1">
    <source>
        <dbReference type="SMART" id="SM00460"/>
    </source>
</evidence>
<organism evidence="2 3">
    <name type="scientific">Caulobacter segnis</name>
    <dbReference type="NCBI Taxonomy" id="88688"/>
    <lineage>
        <taxon>Bacteria</taxon>
        <taxon>Pseudomonadati</taxon>
        <taxon>Pseudomonadota</taxon>
        <taxon>Alphaproteobacteria</taxon>
        <taxon>Caulobacterales</taxon>
        <taxon>Caulobacteraceae</taxon>
        <taxon>Caulobacter</taxon>
    </lineage>
</organism>
<dbReference type="InterPro" id="IPR002931">
    <property type="entry name" value="Transglutaminase-like"/>
</dbReference>
<dbReference type="PANTHER" id="PTHR33490:SF1">
    <property type="entry name" value="SLL1233 PROTEIN"/>
    <property type="match status" value="1"/>
</dbReference>
<reference evidence="2 3" key="1">
    <citation type="submission" date="2017-08" db="EMBL/GenBank/DDBJ databases">
        <title>Infants hospitalized years apart are colonized by the same room-sourced microbial strains.</title>
        <authorList>
            <person name="Brooks B."/>
            <person name="Olm M.R."/>
            <person name="Firek B.A."/>
            <person name="Baker R."/>
            <person name="Thomas B.C."/>
            <person name="Morowitz M.J."/>
            <person name="Banfield J.F."/>
        </authorList>
    </citation>
    <scope>NUCLEOTIDE SEQUENCE [LARGE SCALE GENOMIC DNA]</scope>
    <source>
        <strain evidence="2">S2_003_000_R2_4</strain>
    </source>
</reference>
<dbReference type="Proteomes" id="UP000249393">
    <property type="component" value="Unassembled WGS sequence"/>
</dbReference>
<dbReference type="PANTHER" id="PTHR33490">
    <property type="entry name" value="BLR5614 PROTEIN-RELATED"/>
    <property type="match status" value="1"/>
</dbReference>
<comment type="caution">
    <text evidence="2">The sequence shown here is derived from an EMBL/GenBank/DDBJ whole genome shotgun (WGS) entry which is preliminary data.</text>
</comment>
<dbReference type="Gene3D" id="3.10.620.30">
    <property type="match status" value="1"/>
</dbReference>
<dbReference type="Pfam" id="PF01841">
    <property type="entry name" value="Transglut_core"/>
    <property type="match status" value="1"/>
</dbReference>
<sequence length="291" mass="32495">MGRLRILHETRYYYERPVGFGPQRLMIRPRDSHALRIVEASLRLFPPGDTRWSYDANGNCICTFQPNGRADAMRVASELIIDRYPAPLVPQRIENPDTLTPIVYSREDRATLEPFIAPVTDDPDAVLLRWLRGLASPKDEPALAFLLRVNDLIHQQFAYQSREEEGVQSPVETLEKRSGACRDLAWLMVEGLRRLGYAALFATGYIHSPNTQIRGAGATHAWCEVFLPDLGWLEFDPTNGLAESPDLIRVAATRTPAQALPVSGAIIGDPGKSRLQVSVDVRLIDEIGRAA</sequence>
<name>A0A2W5VLX3_9CAUL</name>